<name>A0AAD3E781_9CHLO</name>
<proteinExistence type="predicted"/>
<accession>A0AAD3E781</accession>
<dbReference type="EMBL" id="BMAR01000084">
    <property type="protein sequence ID" value="GFR53041.1"/>
    <property type="molecule type" value="Genomic_DNA"/>
</dbReference>
<evidence type="ECO:0000313" key="3">
    <source>
        <dbReference type="Proteomes" id="UP001054857"/>
    </source>
</evidence>
<evidence type="ECO:0000256" key="1">
    <source>
        <dbReference type="SAM" id="MobiDB-lite"/>
    </source>
</evidence>
<keyword evidence="3" id="KW-1185">Reference proteome</keyword>
<feature type="compositionally biased region" description="Polar residues" evidence="1">
    <location>
        <begin position="120"/>
        <end position="134"/>
    </location>
</feature>
<protein>
    <submittedName>
        <fullName evidence="2">Uncharacterized protein</fullName>
    </submittedName>
</protein>
<evidence type="ECO:0000313" key="2">
    <source>
        <dbReference type="EMBL" id="GFR53041.1"/>
    </source>
</evidence>
<feature type="region of interest" description="Disordered" evidence="1">
    <location>
        <begin position="113"/>
        <end position="134"/>
    </location>
</feature>
<gene>
    <name evidence="2" type="ORF">Agub_g15741</name>
</gene>
<feature type="region of interest" description="Disordered" evidence="1">
    <location>
        <begin position="146"/>
        <end position="167"/>
    </location>
</feature>
<dbReference type="Proteomes" id="UP001054857">
    <property type="component" value="Unassembled WGS sequence"/>
</dbReference>
<reference evidence="2 3" key="1">
    <citation type="journal article" date="2021" name="Sci. Rep.">
        <title>Genome sequencing of the multicellular alga Astrephomene provides insights into convergent evolution of germ-soma differentiation.</title>
        <authorList>
            <person name="Yamashita S."/>
            <person name="Yamamoto K."/>
            <person name="Matsuzaki R."/>
            <person name="Suzuki S."/>
            <person name="Yamaguchi H."/>
            <person name="Hirooka S."/>
            <person name="Minakuchi Y."/>
            <person name="Miyagishima S."/>
            <person name="Kawachi M."/>
            <person name="Toyoda A."/>
            <person name="Nozaki H."/>
        </authorList>
    </citation>
    <scope>NUCLEOTIDE SEQUENCE [LARGE SCALE GENOMIC DNA]</scope>
    <source>
        <strain evidence="2 3">NIES-4017</strain>
    </source>
</reference>
<dbReference type="AlphaFoldDB" id="A0AAD3E781"/>
<comment type="caution">
    <text evidence="2">The sequence shown here is derived from an EMBL/GenBank/DDBJ whole genome shotgun (WGS) entry which is preliminary data.</text>
</comment>
<organism evidence="2 3">
    <name type="scientific">Astrephomene gubernaculifera</name>
    <dbReference type="NCBI Taxonomy" id="47775"/>
    <lineage>
        <taxon>Eukaryota</taxon>
        <taxon>Viridiplantae</taxon>
        <taxon>Chlorophyta</taxon>
        <taxon>core chlorophytes</taxon>
        <taxon>Chlorophyceae</taxon>
        <taxon>CS clade</taxon>
        <taxon>Chlamydomonadales</taxon>
        <taxon>Astrephomenaceae</taxon>
        <taxon>Astrephomene</taxon>
    </lineage>
</organism>
<sequence length="167" mass="18624">MNGQTEPKWDFLKGSGPSSALYYYAPLQKEGAFKPGWNTKRPQAVIRQDAERKDFDAYKEQRNAACGQLRSERLGEVLGKNRFNPISHQAHGSDGAWAPATDAWQHQRLGIRAQEPRNAASDTLRQQGETARRNISVTELRKERIAHGGLSSHPGGTMKEVLTWGGQ</sequence>